<evidence type="ECO:0000256" key="4">
    <source>
        <dbReference type="ARBA" id="ARBA00048741"/>
    </source>
</evidence>
<evidence type="ECO:0000313" key="6">
    <source>
        <dbReference type="EMBL" id="ETY74027.1"/>
    </source>
</evidence>
<dbReference type="STRING" id="1400520.LFAB_09220"/>
<name>W6T722_9LACO</name>
<proteinExistence type="predicted"/>
<organism evidence="6 7">
    <name type="scientific">Lactiplantibacillus fabifermentans T30PCM01</name>
    <dbReference type="NCBI Taxonomy" id="1400520"/>
    <lineage>
        <taxon>Bacteria</taxon>
        <taxon>Bacillati</taxon>
        <taxon>Bacillota</taxon>
        <taxon>Bacilli</taxon>
        <taxon>Lactobacillales</taxon>
        <taxon>Lactobacillaceae</taxon>
        <taxon>Lactiplantibacillus</taxon>
    </lineage>
</organism>
<comment type="pathway">
    <text evidence="1">Amino-acid biosynthesis; L-asparagine biosynthesis; L-asparagine from L-aspartate (L-Gln route): step 1/1.</text>
</comment>
<dbReference type="HOGENOM" id="CLU_798651_0_0_9"/>
<dbReference type="Gene3D" id="3.40.50.620">
    <property type="entry name" value="HUPs"/>
    <property type="match status" value="1"/>
</dbReference>
<protein>
    <recommendedName>
        <fullName evidence="2">asparagine synthase (glutamine-hydrolyzing)</fullName>
        <ecNumber evidence="2">6.3.5.4</ecNumber>
    </recommendedName>
</protein>
<dbReference type="AlphaFoldDB" id="W6T722"/>
<comment type="catalytic activity">
    <reaction evidence="4">
        <text>L-aspartate + L-glutamine + ATP + H2O = L-asparagine + L-glutamate + AMP + diphosphate + H(+)</text>
        <dbReference type="Rhea" id="RHEA:12228"/>
        <dbReference type="ChEBI" id="CHEBI:15377"/>
        <dbReference type="ChEBI" id="CHEBI:15378"/>
        <dbReference type="ChEBI" id="CHEBI:29985"/>
        <dbReference type="ChEBI" id="CHEBI:29991"/>
        <dbReference type="ChEBI" id="CHEBI:30616"/>
        <dbReference type="ChEBI" id="CHEBI:33019"/>
        <dbReference type="ChEBI" id="CHEBI:58048"/>
        <dbReference type="ChEBI" id="CHEBI:58359"/>
        <dbReference type="ChEBI" id="CHEBI:456215"/>
        <dbReference type="EC" id="6.3.5.4"/>
    </reaction>
</comment>
<evidence type="ECO:0000256" key="2">
    <source>
        <dbReference type="ARBA" id="ARBA00012737"/>
    </source>
</evidence>
<sequence>MVVDKNYCMSSFLMYRTLADKSKQFKKGIITNIPKISYERRGVSTSSELEQVLKARVAQATRDGKAAIALSGGIDSAILAKFMPEGSTAYTFKCVVPGVKVTDETEAAAKYAAECGLKHKVVEVYWEDFEKFAPRLMAHRNAPIHSIEVQIYKAALQAKSDGFERLIYGESSDSIFGGLSGLMSQDWLIGDFIDRYSYVMPYKVLKDAQMVLEPFKRHEQDGYIDPHEFISTEFFPESVGSYIDASEVANFGVEIPFSHTYLKGSLDYDRIRNGENKYLVREIFNSLYKGFKVPEKMPMPRATNEWLKDWVGPTRPEFYPHCTDGMSGDQKWLVMSLEMFLNQIEA</sequence>
<comment type="caution">
    <text evidence="6">The sequence shown here is derived from an EMBL/GenBank/DDBJ whole genome shotgun (WGS) entry which is preliminary data.</text>
</comment>
<evidence type="ECO:0000256" key="1">
    <source>
        <dbReference type="ARBA" id="ARBA00005187"/>
    </source>
</evidence>
<dbReference type="InterPro" id="IPR014729">
    <property type="entry name" value="Rossmann-like_a/b/a_fold"/>
</dbReference>
<dbReference type="Pfam" id="PF00733">
    <property type="entry name" value="Asn_synthase"/>
    <property type="match status" value="1"/>
</dbReference>
<evidence type="ECO:0000256" key="3">
    <source>
        <dbReference type="ARBA" id="ARBA00022888"/>
    </source>
</evidence>
<dbReference type="SUPFAM" id="SSF52402">
    <property type="entry name" value="Adenine nucleotide alpha hydrolases-like"/>
    <property type="match status" value="1"/>
</dbReference>
<reference evidence="6 7" key="1">
    <citation type="journal article" date="2014" name="Genome Announc.">
        <title>Genome Sequence of Lactobacillus fabifermentans Strain T30PCM01, Isolated from Fermenting Grape Marc.</title>
        <authorList>
            <person name="Treu L."/>
            <person name="Vendramin V."/>
            <person name="Bovo B."/>
            <person name="Giacomini A."/>
            <person name="Corich V."/>
            <person name="Campanaro S."/>
        </authorList>
    </citation>
    <scope>NUCLEOTIDE SEQUENCE [LARGE SCALE GENOMIC DNA]</scope>
    <source>
        <strain evidence="6 7">T30PCM01</strain>
    </source>
</reference>
<gene>
    <name evidence="6" type="ORF">LFAB_09220</name>
</gene>
<dbReference type="EMBL" id="AWWK01000039">
    <property type="protein sequence ID" value="ETY74027.1"/>
    <property type="molecule type" value="Genomic_DNA"/>
</dbReference>
<keyword evidence="3" id="KW-0061">Asparagine biosynthesis</keyword>
<dbReference type="InterPro" id="IPR001962">
    <property type="entry name" value="Asn_synthase"/>
</dbReference>
<dbReference type="InterPro" id="IPR051786">
    <property type="entry name" value="ASN_synthetase/amidase"/>
</dbReference>
<dbReference type="GO" id="GO:0006529">
    <property type="term" value="P:asparagine biosynthetic process"/>
    <property type="evidence" value="ECO:0007669"/>
    <property type="project" value="UniProtKB-KW"/>
</dbReference>
<dbReference type="PANTHER" id="PTHR43284:SF1">
    <property type="entry name" value="ASPARAGINE SYNTHETASE"/>
    <property type="match status" value="1"/>
</dbReference>
<keyword evidence="3" id="KW-0028">Amino-acid biosynthesis</keyword>
<dbReference type="Proteomes" id="UP000019247">
    <property type="component" value="Unassembled WGS sequence"/>
</dbReference>
<feature type="domain" description="Asparagine synthetase" evidence="5">
    <location>
        <begin position="49"/>
        <end position="197"/>
    </location>
</feature>
<dbReference type="RefSeq" id="WP_033614097.1">
    <property type="nucleotide sequence ID" value="NZ_KK036492.1"/>
</dbReference>
<dbReference type="eggNOG" id="COG0367">
    <property type="taxonomic scope" value="Bacteria"/>
</dbReference>
<evidence type="ECO:0000259" key="5">
    <source>
        <dbReference type="Pfam" id="PF00733"/>
    </source>
</evidence>
<dbReference type="PATRIC" id="fig|1400520.3.peg.1800"/>
<dbReference type="EC" id="6.3.5.4" evidence="2"/>
<accession>W6T722</accession>
<dbReference type="GO" id="GO:0004066">
    <property type="term" value="F:asparagine synthase (glutamine-hydrolyzing) activity"/>
    <property type="evidence" value="ECO:0007669"/>
    <property type="project" value="UniProtKB-EC"/>
</dbReference>
<dbReference type="PANTHER" id="PTHR43284">
    <property type="entry name" value="ASPARAGINE SYNTHETASE (GLUTAMINE-HYDROLYZING)"/>
    <property type="match status" value="1"/>
</dbReference>
<dbReference type="OrthoDB" id="9763290at2"/>
<evidence type="ECO:0000313" key="7">
    <source>
        <dbReference type="Proteomes" id="UP000019247"/>
    </source>
</evidence>